<evidence type="ECO:0000259" key="13">
    <source>
        <dbReference type="PROSITE" id="PS50195"/>
    </source>
</evidence>
<dbReference type="GO" id="GO:0032266">
    <property type="term" value="F:phosphatidylinositol-3-phosphate binding"/>
    <property type="evidence" value="ECO:0007669"/>
    <property type="project" value="TreeGrafter"/>
</dbReference>
<keyword evidence="8" id="KW-0653">Protein transport</keyword>
<dbReference type="GO" id="GO:0031901">
    <property type="term" value="C:early endosome membrane"/>
    <property type="evidence" value="ECO:0007669"/>
    <property type="project" value="TreeGrafter"/>
</dbReference>
<evidence type="ECO:0000256" key="10">
    <source>
        <dbReference type="ARBA" id="ARBA00023121"/>
    </source>
</evidence>
<dbReference type="PANTHER" id="PTHR45963">
    <property type="entry name" value="RE52028P"/>
    <property type="match status" value="1"/>
</dbReference>
<feature type="non-terminal residue" evidence="14">
    <location>
        <position position="106"/>
    </location>
</feature>
<dbReference type="GO" id="GO:0034499">
    <property type="term" value="P:late endosome to Golgi transport"/>
    <property type="evidence" value="ECO:0007669"/>
    <property type="project" value="TreeGrafter"/>
</dbReference>
<protein>
    <recommendedName>
        <fullName evidence="5">Sorting nexin-3</fullName>
    </recommendedName>
</protein>
<evidence type="ECO:0000256" key="3">
    <source>
        <dbReference type="ARBA" id="ARBA00004496"/>
    </source>
</evidence>
<sequence length="106" mass="12691">MATIDADNRREIARLPSRPISLEDRYDPPANFLEIEVLNPETHGFGNKRYTDYEIRMRTNLPVFRLKECSVRRRYSDFEWLRKELERDSKIVVPSLPSKAWQRQVP</sequence>
<evidence type="ECO:0000256" key="9">
    <source>
        <dbReference type="ARBA" id="ARBA00023034"/>
    </source>
</evidence>
<dbReference type="OrthoDB" id="5227681at2759"/>
<comment type="similarity">
    <text evidence="4">Belongs to the sorting nexin family.</text>
</comment>
<dbReference type="InterPro" id="IPR036871">
    <property type="entry name" value="PX_dom_sf"/>
</dbReference>
<evidence type="ECO:0000256" key="11">
    <source>
        <dbReference type="ARBA" id="ARBA00023136"/>
    </source>
</evidence>
<dbReference type="Gene3D" id="3.30.1520.10">
    <property type="entry name" value="Phox-like domain"/>
    <property type="match status" value="1"/>
</dbReference>
<dbReference type="SUPFAM" id="SSF64268">
    <property type="entry name" value="PX domain"/>
    <property type="match status" value="1"/>
</dbReference>
<evidence type="ECO:0000313" key="14">
    <source>
        <dbReference type="EMBL" id="CAF1508759.1"/>
    </source>
</evidence>
<evidence type="ECO:0000256" key="6">
    <source>
        <dbReference type="ARBA" id="ARBA00022448"/>
    </source>
</evidence>
<dbReference type="InterPro" id="IPR051074">
    <property type="entry name" value="Sorting_Nexin"/>
</dbReference>
<comment type="subcellular location">
    <subcellularLocation>
        <location evidence="3">Cytoplasm</location>
    </subcellularLocation>
    <subcellularLocation>
        <location evidence="2">Golgi apparatus membrane</location>
        <topology evidence="2">Peripheral membrane protein</topology>
        <orientation evidence="2">Cytoplasmic side</orientation>
    </subcellularLocation>
    <subcellularLocation>
        <location evidence="1">Prevacuolar compartment membrane</location>
        <topology evidence="1">Peripheral membrane protein</topology>
        <orientation evidence="1">Cytoplasmic side</orientation>
    </subcellularLocation>
</comment>
<dbReference type="EMBL" id="CAJOAX010038981">
    <property type="protein sequence ID" value="CAF4274617.1"/>
    <property type="molecule type" value="Genomic_DNA"/>
</dbReference>
<dbReference type="Pfam" id="PF00787">
    <property type="entry name" value="PX"/>
    <property type="match status" value="1"/>
</dbReference>
<keyword evidence="6" id="KW-0813">Transport</keyword>
<dbReference type="EMBL" id="CAJNOO010012672">
    <property type="protein sequence ID" value="CAF1508759.1"/>
    <property type="molecule type" value="Genomic_DNA"/>
</dbReference>
<comment type="function">
    <text evidence="12">Required for retention of late Golgi membrane proteins. Component of the retrieval machinery that functions by direct interaction with the cytosolic tails of certain TGN membrane proteins during the sorting/budding process at the prevacuolar compartment. Binds phosphatidylinositol 3-phosphate (PtdIns(P3)).</text>
</comment>
<proteinExistence type="inferred from homology"/>
<evidence type="ECO:0000256" key="7">
    <source>
        <dbReference type="ARBA" id="ARBA00022490"/>
    </source>
</evidence>
<evidence type="ECO:0000256" key="2">
    <source>
        <dbReference type="ARBA" id="ARBA00004255"/>
    </source>
</evidence>
<dbReference type="PANTHER" id="PTHR45963:SF2">
    <property type="entry name" value="RE52028P"/>
    <property type="match status" value="1"/>
</dbReference>
<evidence type="ECO:0000256" key="12">
    <source>
        <dbReference type="ARBA" id="ARBA00025533"/>
    </source>
</evidence>
<dbReference type="GO" id="GO:0030904">
    <property type="term" value="C:retromer complex"/>
    <property type="evidence" value="ECO:0007669"/>
    <property type="project" value="TreeGrafter"/>
</dbReference>
<gene>
    <name evidence="15" type="ORF">OTI717_LOCUS41225</name>
    <name evidence="14" type="ORF">RFH988_LOCUS39010</name>
</gene>
<keyword evidence="9" id="KW-0333">Golgi apparatus</keyword>
<evidence type="ECO:0000256" key="8">
    <source>
        <dbReference type="ARBA" id="ARBA00022927"/>
    </source>
</evidence>
<comment type="caution">
    <text evidence="14">The sequence shown here is derived from an EMBL/GenBank/DDBJ whole genome shotgun (WGS) entry which is preliminary data.</text>
</comment>
<evidence type="ECO:0000256" key="4">
    <source>
        <dbReference type="ARBA" id="ARBA00010883"/>
    </source>
</evidence>
<evidence type="ECO:0000256" key="5">
    <source>
        <dbReference type="ARBA" id="ARBA00020436"/>
    </source>
</evidence>
<feature type="domain" description="PX" evidence="13">
    <location>
        <begin position="31"/>
        <end position="106"/>
    </location>
</feature>
<dbReference type="GO" id="GO:0032456">
    <property type="term" value="P:endocytic recycling"/>
    <property type="evidence" value="ECO:0007669"/>
    <property type="project" value="TreeGrafter"/>
</dbReference>
<name>A0A815TX75_9BILA</name>
<evidence type="ECO:0000313" key="16">
    <source>
        <dbReference type="Proteomes" id="UP000663882"/>
    </source>
</evidence>
<organism evidence="14 16">
    <name type="scientific">Rotaria sordida</name>
    <dbReference type="NCBI Taxonomy" id="392033"/>
    <lineage>
        <taxon>Eukaryota</taxon>
        <taxon>Metazoa</taxon>
        <taxon>Spiralia</taxon>
        <taxon>Gnathifera</taxon>
        <taxon>Rotifera</taxon>
        <taxon>Eurotatoria</taxon>
        <taxon>Bdelloidea</taxon>
        <taxon>Philodinida</taxon>
        <taxon>Philodinidae</taxon>
        <taxon>Rotaria</taxon>
    </lineage>
</organism>
<reference evidence="14" key="1">
    <citation type="submission" date="2021-02" db="EMBL/GenBank/DDBJ databases">
        <authorList>
            <person name="Nowell W R."/>
        </authorList>
    </citation>
    <scope>NUCLEOTIDE SEQUENCE</scope>
</reference>
<keyword evidence="11" id="KW-0472">Membrane</keyword>
<dbReference type="AlphaFoldDB" id="A0A815TX75"/>
<keyword evidence="10" id="KW-0446">Lipid-binding</keyword>
<dbReference type="Proteomes" id="UP000663882">
    <property type="component" value="Unassembled WGS sequence"/>
</dbReference>
<dbReference type="GO" id="GO:0015031">
    <property type="term" value="P:protein transport"/>
    <property type="evidence" value="ECO:0007669"/>
    <property type="project" value="UniProtKB-KW"/>
</dbReference>
<dbReference type="PROSITE" id="PS50195">
    <property type="entry name" value="PX"/>
    <property type="match status" value="1"/>
</dbReference>
<evidence type="ECO:0000256" key="1">
    <source>
        <dbReference type="ARBA" id="ARBA00004179"/>
    </source>
</evidence>
<dbReference type="InterPro" id="IPR001683">
    <property type="entry name" value="PX_dom"/>
</dbReference>
<accession>A0A815TX75</accession>
<dbReference type="GO" id="GO:0000139">
    <property type="term" value="C:Golgi membrane"/>
    <property type="evidence" value="ECO:0007669"/>
    <property type="project" value="UniProtKB-SubCell"/>
</dbReference>
<keyword evidence="7" id="KW-0963">Cytoplasm</keyword>
<dbReference type="Proteomes" id="UP000663823">
    <property type="component" value="Unassembled WGS sequence"/>
</dbReference>
<evidence type="ECO:0000313" key="15">
    <source>
        <dbReference type="EMBL" id="CAF4274617.1"/>
    </source>
</evidence>